<name>A0A7W2EIF2_9BURK</name>
<dbReference type="EMBL" id="JACEZS010000011">
    <property type="protein sequence ID" value="MBA5606434.1"/>
    <property type="molecule type" value="Genomic_DNA"/>
</dbReference>
<dbReference type="Proteomes" id="UP000566711">
    <property type="component" value="Unassembled WGS sequence"/>
</dbReference>
<evidence type="ECO:0000313" key="3">
    <source>
        <dbReference type="Proteomes" id="UP000566711"/>
    </source>
</evidence>
<dbReference type="GO" id="GO:0008556">
    <property type="term" value="F:P-type potassium transmembrane transporter activity"/>
    <property type="evidence" value="ECO:0007669"/>
    <property type="project" value="InterPro"/>
</dbReference>
<dbReference type="AlphaFoldDB" id="A0A7W2EIF2"/>
<evidence type="ECO:0000256" key="1">
    <source>
        <dbReference type="SAM" id="Phobius"/>
    </source>
</evidence>
<proteinExistence type="predicted"/>
<dbReference type="InterPro" id="IPR003820">
    <property type="entry name" value="KdpC"/>
</dbReference>
<dbReference type="GO" id="GO:0016020">
    <property type="term" value="C:membrane"/>
    <property type="evidence" value="ECO:0007669"/>
    <property type="project" value="InterPro"/>
</dbReference>
<protein>
    <submittedName>
        <fullName evidence="2">Potassium-transporting ATPase subunit C</fullName>
    </submittedName>
</protein>
<dbReference type="RefSeq" id="WP_182218528.1">
    <property type="nucleotide sequence ID" value="NZ_JACEZS010000011.1"/>
</dbReference>
<accession>A0A7W2EIF2</accession>
<keyword evidence="1" id="KW-0472">Membrane</keyword>
<evidence type="ECO:0000313" key="2">
    <source>
        <dbReference type="EMBL" id="MBA5606434.1"/>
    </source>
</evidence>
<keyword evidence="1" id="KW-1133">Transmembrane helix</keyword>
<feature type="transmembrane region" description="Helical" evidence="1">
    <location>
        <begin position="32"/>
        <end position="52"/>
    </location>
</feature>
<keyword evidence="1" id="KW-0812">Transmembrane</keyword>
<sequence length="207" mass="22254">MDEQIYRTKHQDAERRNLPVHDRLRYAHSANLRAYLLLGVVALTCGLAFPVADKGHVAADTGRATSAPLARQAANPTPSTTGPVPQLYFHDTRREAAGQRDKSPLNGTDAGMLEAVQRRINAVQNAAPGSIMPIPIELVTDARTAAPEISLAEAQRQAESVAAGRRLSVEAVRQLVSASAQARRDDQRQVNLLALNLTLDLAATGVQ</sequence>
<reference evidence="2 3" key="1">
    <citation type="submission" date="2020-07" db="EMBL/GenBank/DDBJ databases">
        <title>Novel species isolated from subtropical streams in China.</title>
        <authorList>
            <person name="Lu H."/>
        </authorList>
    </citation>
    <scope>NUCLEOTIDE SEQUENCE [LARGE SCALE GENOMIC DNA]</scope>
    <source>
        <strain evidence="2 3">FT3S</strain>
    </source>
</reference>
<keyword evidence="3" id="KW-1185">Reference proteome</keyword>
<gene>
    <name evidence="2" type="ORF">H3H36_13835</name>
</gene>
<dbReference type="Pfam" id="PF02669">
    <property type="entry name" value="KdpC"/>
    <property type="match status" value="1"/>
</dbReference>
<comment type="caution">
    <text evidence="2">The sequence shown here is derived from an EMBL/GenBank/DDBJ whole genome shotgun (WGS) entry which is preliminary data.</text>
</comment>
<organism evidence="2 3">
    <name type="scientific">Rugamonas fusca</name>
    <dbReference type="NCBI Taxonomy" id="2758568"/>
    <lineage>
        <taxon>Bacteria</taxon>
        <taxon>Pseudomonadati</taxon>
        <taxon>Pseudomonadota</taxon>
        <taxon>Betaproteobacteria</taxon>
        <taxon>Burkholderiales</taxon>
        <taxon>Oxalobacteraceae</taxon>
        <taxon>Telluria group</taxon>
        <taxon>Rugamonas</taxon>
    </lineage>
</organism>